<dbReference type="InterPro" id="IPR019333">
    <property type="entry name" value="INTS3_N"/>
</dbReference>
<dbReference type="PANTHER" id="PTHR13587">
    <property type="entry name" value="INTEGRATOR COMPLEX SUBUNIT 3"/>
    <property type="match status" value="1"/>
</dbReference>
<feature type="compositionally biased region" description="Polar residues" evidence="1">
    <location>
        <begin position="20"/>
        <end position="51"/>
    </location>
</feature>
<sequence>MNQEVTNAVSPPASHRRGQSKLSGGPSSSQLSTNNRLQQPQPLATTVGGNPTTMVSKLIQRSTHEAENPFEVTLREACCFLEPKLRPPFPLTIPTPEEYSNLNRAILYGILSEPHLANVHIKHLHGVITDGYEYFTSLLVKLVNELYGKLVDSVKKQLIWVTHEMVNVSAIGFDGLLVALLRQIVGGDFGEENLWLCFEMVNLFSGKWVNLLEEKPLVLTGALYVFLRLLADHCRVLNIPKIESLRKMEIDFCVRMLRENFSLCLRIGRDLLRLLQDLAHVPEFRAIWKDLLCNPSAFRIDGFVDISHIYNTRTSRWYFSLRLTPEMESQLRFLLTDVKFGSQNRYQVWFTKKFLSLPERNAVLIDIVRFICCAHHPSNDVIQSDIIPRWAVLGWLLRSNMKNHVEANLKLALFYDWLFFDEKVDNIMNIEPAALLMVRSIPKYIDITNSLLEFLFILLDNYDVERKEILLRGLNTAFRALLRKGVVPSLDVLTSCDMLSPILKERLEKLLSDMQFEHSAEFQNTKIPCDVVVPSVFPSQESQTSL</sequence>
<keyword evidence="4" id="KW-1185">Reference proteome</keyword>
<evidence type="ECO:0000313" key="3">
    <source>
        <dbReference type="EMBL" id="KAK6136261.1"/>
    </source>
</evidence>
<gene>
    <name evidence="3" type="ORF">DH2020_029992</name>
</gene>
<accession>A0ABR0VPK3</accession>
<evidence type="ECO:0000259" key="2">
    <source>
        <dbReference type="Pfam" id="PF10189"/>
    </source>
</evidence>
<protein>
    <recommendedName>
        <fullName evidence="2">Integrator complex subunit 3 N-terminal domain-containing protein</fullName>
    </recommendedName>
</protein>
<proteinExistence type="predicted"/>
<evidence type="ECO:0000256" key="1">
    <source>
        <dbReference type="SAM" id="MobiDB-lite"/>
    </source>
</evidence>
<dbReference type="Proteomes" id="UP001318860">
    <property type="component" value="Unassembled WGS sequence"/>
</dbReference>
<name>A0ABR0VPK3_REHGL</name>
<comment type="caution">
    <text evidence="3">The sequence shown here is derived from an EMBL/GenBank/DDBJ whole genome shotgun (WGS) entry which is preliminary data.</text>
</comment>
<feature type="domain" description="Integrator complex subunit 3 N-terminal" evidence="2">
    <location>
        <begin position="97"/>
        <end position="508"/>
    </location>
</feature>
<dbReference type="EMBL" id="JABTTQ020001046">
    <property type="protein sequence ID" value="KAK6136261.1"/>
    <property type="molecule type" value="Genomic_DNA"/>
</dbReference>
<reference evidence="3 4" key="1">
    <citation type="journal article" date="2021" name="Comput. Struct. Biotechnol. J.">
        <title>De novo genome assembly of the potent medicinal plant Rehmannia glutinosa using nanopore technology.</title>
        <authorList>
            <person name="Ma L."/>
            <person name="Dong C."/>
            <person name="Song C."/>
            <person name="Wang X."/>
            <person name="Zheng X."/>
            <person name="Niu Y."/>
            <person name="Chen S."/>
            <person name="Feng W."/>
        </authorList>
    </citation>
    <scope>NUCLEOTIDE SEQUENCE [LARGE SCALE GENOMIC DNA]</scope>
    <source>
        <strain evidence="3">DH-2019</strain>
    </source>
</reference>
<organism evidence="3 4">
    <name type="scientific">Rehmannia glutinosa</name>
    <name type="common">Chinese foxglove</name>
    <dbReference type="NCBI Taxonomy" id="99300"/>
    <lineage>
        <taxon>Eukaryota</taxon>
        <taxon>Viridiplantae</taxon>
        <taxon>Streptophyta</taxon>
        <taxon>Embryophyta</taxon>
        <taxon>Tracheophyta</taxon>
        <taxon>Spermatophyta</taxon>
        <taxon>Magnoliopsida</taxon>
        <taxon>eudicotyledons</taxon>
        <taxon>Gunneridae</taxon>
        <taxon>Pentapetalae</taxon>
        <taxon>asterids</taxon>
        <taxon>lamiids</taxon>
        <taxon>Lamiales</taxon>
        <taxon>Orobanchaceae</taxon>
        <taxon>Rehmannieae</taxon>
        <taxon>Rehmannia</taxon>
    </lineage>
</organism>
<dbReference type="InterPro" id="IPR045334">
    <property type="entry name" value="INTS3"/>
</dbReference>
<dbReference type="PANTHER" id="PTHR13587:SF7">
    <property type="entry name" value="INTEGRATOR COMPLEX SUBUNIT 3"/>
    <property type="match status" value="1"/>
</dbReference>
<feature type="region of interest" description="Disordered" evidence="1">
    <location>
        <begin position="1"/>
        <end position="51"/>
    </location>
</feature>
<evidence type="ECO:0000313" key="4">
    <source>
        <dbReference type="Proteomes" id="UP001318860"/>
    </source>
</evidence>
<dbReference type="Pfam" id="PF10189">
    <property type="entry name" value="Ints3_N"/>
    <property type="match status" value="1"/>
</dbReference>